<evidence type="ECO:0000313" key="3">
    <source>
        <dbReference type="Proteomes" id="UP000198619"/>
    </source>
</evidence>
<evidence type="ECO:0000313" key="2">
    <source>
        <dbReference type="EMBL" id="SFB35564.1"/>
    </source>
</evidence>
<feature type="domain" description="N-acetyltransferase" evidence="1">
    <location>
        <begin position="3"/>
        <end position="145"/>
    </location>
</feature>
<dbReference type="PANTHER" id="PTHR43415">
    <property type="entry name" value="SPERMIDINE N(1)-ACETYLTRANSFERASE"/>
    <property type="match status" value="1"/>
</dbReference>
<dbReference type="SUPFAM" id="SSF55729">
    <property type="entry name" value="Acyl-CoA N-acyltransferases (Nat)"/>
    <property type="match status" value="1"/>
</dbReference>
<dbReference type="CDD" id="cd04301">
    <property type="entry name" value="NAT_SF"/>
    <property type="match status" value="1"/>
</dbReference>
<dbReference type="InterPro" id="IPR016181">
    <property type="entry name" value="Acyl_CoA_acyltransferase"/>
</dbReference>
<keyword evidence="2" id="KW-0808">Transferase</keyword>
<dbReference type="AlphaFoldDB" id="A0A1I1AC54"/>
<accession>A0A1I1AC54</accession>
<dbReference type="Gene3D" id="3.40.630.30">
    <property type="match status" value="1"/>
</dbReference>
<dbReference type="STRING" id="84698.SAMN04488528_103324"/>
<dbReference type="GO" id="GO:0016747">
    <property type="term" value="F:acyltransferase activity, transferring groups other than amino-acyl groups"/>
    <property type="evidence" value="ECO:0007669"/>
    <property type="project" value="InterPro"/>
</dbReference>
<dbReference type="PANTHER" id="PTHR43415:SF3">
    <property type="entry name" value="GNAT-FAMILY ACETYLTRANSFERASE"/>
    <property type="match status" value="1"/>
</dbReference>
<dbReference type="Proteomes" id="UP000198619">
    <property type="component" value="Unassembled WGS sequence"/>
</dbReference>
<dbReference type="OrthoDB" id="9127144at2"/>
<sequence length="145" mass="17300">MSIIFKEVEKNNWEECIDLKVNEEQRNFVSANWYSILQSKFEDKLYPTCIYDDETMIGFLMYDFEMETGRWELCRFMIDKKYQHKGYGKTALVEILKVIKNKLGNIKFYLSVDPENIIAKNLYKSVGFESTGEIMWDEEVMVIQL</sequence>
<reference evidence="2 3" key="1">
    <citation type="submission" date="2016-10" db="EMBL/GenBank/DDBJ databases">
        <authorList>
            <person name="de Groot N.N."/>
        </authorList>
    </citation>
    <scope>NUCLEOTIDE SEQUENCE [LARGE SCALE GENOMIC DNA]</scope>
    <source>
        <strain evidence="2 3">DSM 12271</strain>
    </source>
</reference>
<dbReference type="Pfam" id="PF00583">
    <property type="entry name" value="Acetyltransf_1"/>
    <property type="match status" value="1"/>
</dbReference>
<proteinExistence type="predicted"/>
<name>A0A1I1AC54_9CLOT</name>
<organism evidence="2 3">
    <name type="scientific">Clostridium frigidicarnis</name>
    <dbReference type="NCBI Taxonomy" id="84698"/>
    <lineage>
        <taxon>Bacteria</taxon>
        <taxon>Bacillati</taxon>
        <taxon>Bacillota</taxon>
        <taxon>Clostridia</taxon>
        <taxon>Eubacteriales</taxon>
        <taxon>Clostridiaceae</taxon>
        <taxon>Clostridium</taxon>
    </lineage>
</organism>
<dbReference type="EMBL" id="FOKI01000033">
    <property type="protein sequence ID" value="SFB35564.1"/>
    <property type="molecule type" value="Genomic_DNA"/>
</dbReference>
<dbReference type="PROSITE" id="PS51186">
    <property type="entry name" value="GNAT"/>
    <property type="match status" value="1"/>
</dbReference>
<gene>
    <name evidence="2" type="ORF">SAMN04488528_103324</name>
</gene>
<dbReference type="RefSeq" id="WP_090042621.1">
    <property type="nucleotide sequence ID" value="NZ_FOKI01000033.1"/>
</dbReference>
<dbReference type="InterPro" id="IPR000182">
    <property type="entry name" value="GNAT_dom"/>
</dbReference>
<protein>
    <submittedName>
        <fullName evidence="2">Diamine N-acetyltransferase</fullName>
    </submittedName>
</protein>
<keyword evidence="3" id="KW-1185">Reference proteome</keyword>
<evidence type="ECO:0000259" key="1">
    <source>
        <dbReference type="PROSITE" id="PS51186"/>
    </source>
</evidence>